<feature type="signal peptide" evidence="1">
    <location>
        <begin position="1"/>
        <end position="18"/>
    </location>
</feature>
<dbReference type="RefSeq" id="WP_002701294.1">
    <property type="nucleotide sequence ID" value="NZ_AAWS01000036.1"/>
</dbReference>
<dbReference type="Proteomes" id="UP000004095">
    <property type="component" value="Unassembled WGS sequence"/>
</dbReference>
<comment type="caution">
    <text evidence="2">The sequence shown here is derived from an EMBL/GenBank/DDBJ whole genome shotgun (WGS) entry which is preliminary data.</text>
</comment>
<dbReference type="EMBL" id="AAWS01000036">
    <property type="protein sequence ID" value="EAY26283.1"/>
    <property type="molecule type" value="Genomic_DNA"/>
</dbReference>
<feature type="chain" id="PRO_5002641902" description="Alginate export domain-containing protein" evidence="1">
    <location>
        <begin position="19"/>
        <end position="401"/>
    </location>
</feature>
<evidence type="ECO:0000313" key="2">
    <source>
        <dbReference type="EMBL" id="EAY26283.1"/>
    </source>
</evidence>
<name>A1ZTM3_MICM2</name>
<protein>
    <recommendedName>
        <fullName evidence="4">Alginate export domain-containing protein</fullName>
    </recommendedName>
</protein>
<dbReference type="AlphaFoldDB" id="A1ZTM3"/>
<dbReference type="OrthoDB" id="5383458at2"/>
<evidence type="ECO:0008006" key="4">
    <source>
        <dbReference type="Google" id="ProtNLM"/>
    </source>
</evidence>
<reference evidence="2 3" key="1">
    <citation type="submission" date="2007-01" db="EMBL/GenBank/DDBJ databases">
        <authorList>
            <person name="Haygood M."/>
            <person name="Podell S."/>
            <person name="Anderson C."/>
            <person name="Hopkinson B."/>
            <person name="Roe K."/>
            <person name="Barbeau K."/>
            <person name="Gaasterland T."/>
            <person name="Ferriera S."/>
            <person name="Johnson J."/>
            <person name="Kravitz S."/>
            <person name="Beeson K."/>
            <person name="Sutton G."/>
            <person name="Rogers Y.-H."/>
            <person name="Friedman R."/>
            <person name="Frazier M."/>
            <person name="Venter J.C."/>
        </authorList>
    </citation>
    <scope>NUCLEOTIDE SEQUENCE [LARGE SCALE GENOMIC DNA]</scope>
    <source>
        <strain evidence="2 3">ATCC 23134</strain>
    </source>
</reference>
<proteinExistence type="predicted"/>
<dbReference type="eggNOG" id="ENOG5032WND">
    <property type="taxonomic scope" value="Bacteria"/>
</dbReference>
<gene>
    <name evidence="2" type="ORF">M23134_01606</name>
</gene>
<organism evidence="2 3">
    <name type="scientific">Microscilla marina ATCC 23134</name>
    <dbReference type="NCBI Taxonomy" id="313606"/>
    <lineage>
        <taxon>Bacteria</taxon>
        <taxon>Pseudomonadati</taxon>
        <taxon>Bacteroidota</taxon>
        <taxon>Cytophagia</taxon>
        <taxon>Cytophagales</taxon>
        <taxon>Microscillaceae</taxon>
        <taxon>Microscilla</taxon>
    </lineage>
</organism>
<evidence type="ECO:0000256" key="1">
    <source>
        <dbReference type="SAM" id="SignalP"/>
    </source>
</evidence>
<keyword evidence="3" id="KW-1185">Reference proteome</keyword>
<evidence type="ECO:0000313" key="3">
    <source>
        <dbReference type="Proteomes" id="UP000004095"/>
    </source>
</evidence>
<sequence length="401" mass="45901">MKHSILFLLLFLGSLAQAQTDSSHHNEEEKPPLVTVNGYLKELGSLSFSKQMTDFRYDNLIHNRLNSKWQFGKRLVGKLEVRNRIFNGYTTESLYMANQQMDLLPTYGNILDEDLGLVDLSWVWADGQHFVGHTAIDRLSLTYRREKWELQIGRQRINWGKTMAWNPNDLFNTYSYLDFDYEERPGADAIRFQYFRGYASGFEVAIKPGETLDTTVAAVMLKHNHFNYDFQWLVANYYHEMAAGLGWSGNIKGVGFKGELTYFHPRENWQEKNGYINATAGFSYVFPNAMFVQLEFLYNGNWDDTQSAASLLSRPLPANNLFIAKTAILAGISYQIHPLVSANVSAIVSPTDQVYIFVPGVTLSLAENFDFLVTAQVLRNKALEQVMPTPNVLFGRLKWSF</sequence>
<keyword evidence="1" id="KW-0732">Signal</keyword>
<accession>A1ZTM3</accession>